<sequence length="107" mass="12081">MSDTIFWIFPFALVIPVAGLQLVRERLVAKLQAAGHPIAQQISDWTFSAGLPGYATPIKRQFIWGRESRALMTEPQTRRLIIVARLLSAVFWLGFASTLFALYLEFA</sequence>
<dbReference type="RefSeq" id="WP_137732318.1">
    <property type="nucleotide sequence ID" value="NZ_BJCL01000003.1"/>
</dbReference>
<comment type="caution">
    <text evidence="2">The sequence shown here is derived from an EMBL/GenBank/DDBJ whole genome shotgun (WGS) entry which is preliminary data.</text>
</comment>
<reference evidence="3" key="1">
    <citation type="submission" date="2019-03" db="EMBL/GenBank/DDBJ databases">
        <title>Aquabacterium pictum sp.nov., the first bacteriochlorophyll a-containing freshwater bacterium in the genus Aquabacterium of the class Betaproteobacteria.</title>
        <authorList>
            <person name="Hirose S."/>
            <person name="Tank M."/>
            <person name="Hara E."/>
            <person name="Tamaki H."/>
            <person name="Takaichi S."/>
            <person name="Haruta S."/>
            <person name="Hanada S."/>
        </authorList>
    </citation>
    <scope>NUCLEOTIDE SEQUENCE [LARGE SCALE GENOMIC DNA]</scope>
    <source>
        <strain evidence="3">W35</strain>
    </source>
</reference>
<feature type="transmembrane region" description="Helical" evidence="1">
    <location>
        <begin position="82"/>
        <end position="104"/>
    </location>
</feature>
<feature type="transmembrane region" description="Helical" evidence="1">
    <location>
        <begin position="6"/>
        <end position="23"/>
    </location>
</feature>
<protein>
    <submittedName>
        <fullName evidence="2">Uncharacterized protein</fullName>
    </submittedName>
</protein>
<proteinExistence type="predicted"/>
<keyword evidence="1" id="KW-0472">Membrane</keyword>
<evidence type="ECO:0000313" key="3">
    <source>
        <dbReference type="Proteomes" id="UP000301751"/>
    </source>
</evidence>
<keyword evidence="3" id="KW-1185">Reference proteome</keyword>
<dbReference type="AlphaFoldDB" id="A0A480ALH8"/>
<dbReference type="EMBL" id="BJCL01000003">
    <property type="protein sequence ID" value="GCL62569.1"/>
    <property type="molecule type" value="Genomic_DNA"/>
</dbReference>
<organism evidence="2 3">
    <name type="scientific">Pseudaquabacterium pictum</name>
    <dbReference type="NCBI Taxonomy" id="2315236"/>
    <lineage>
        <taxon>Bacteria</taxon>
        <taxon>Pseudomonadati</taxon>
        <taxon>Pseudomonadota</taxon>
        <taxon>Betaproteobacteria</taxon>
        <taxon>Burkholderiales</taxon>
        <taxon>Sphaerotilaceae</taxon>
        <taxon>Pseudaquabacterium</taxon>
    </lineage>
</organism>
<accession>A0A480ALH8</accession>
<dbReference type="OrthoDB" id="9847349at2"/>
<gene>
    <name evidence="2" type="ORF">AQPW35_16500</name>
</gene>
<keyword evidence="1" id="KW-0812">Transmembrane</keyword>
<name>A0A480ALH8_9BURK</name>
<evidence type="ECO:0000256" key="1">
    <source>
        <dbReference type="SAM" id="Phobius"/>
    </source>
</evidence>
<dbReference type="Proteomes" id="UP000301751">
    <property type="component" value="Unassembled WGS sequence"/>
</dbReference>
<keyword evidence="1" id="KW-1133">Transmembrane helix</keyword>
<evidence type="ECO:0000313" key="2">
    <source>
        <dbReference type="EMBL" id="GCL62569.1"/>
    </source>
</evidence>